<dbReference type="PANTHER" id="PTHR30193:SF41">
    <property type="entry name" value="DIACETYLCHITOBIOSE UPTAKE SYSTEM PERMEASE PROTEIN NGCF"/>
    <property type="match status" value="1"/>
</dbReference>
<reference evidence="10 11" key="1">
    <citation type="submission" date="2018-11" db="EMBL/GenBank/DDBJ databases">
        <title>Sequencing the genomes of 1000 actinobacteria strains.</title>
        <authorList>
            <person name="Klenk H.-P."/>
        </authorList>
    </citation>
    <scope>NUCLEOTIDE SEQUENCE [LARGE SCALE GENOMIC DNA]</scope>
    <source>
        <strain evidence="10 11">DSM 13521</strain>
    </source>
</reference>
<dbReference type="InterPro" id="IPR051393">
    <property type="entry name" value="ABC_transporter_permease"/>
</dbReference>
<dbReference type="InterPro" id="IPR000515">
    <property type="entry name" value="MetI-like"/>
</dbReference>
<evidence type="ECO:0000256" key="7">
    <source>
        <dbReference type="RuleBase" id="RU363032"/>
    </source>
</evidence>
<dbReference type="EMBL" id="RKHQ01000001">
    <property type="protein sequence ID" value="ROR97006.1"/>
    <property type="molecule type" value="Genomic_DNA"/>
</dbReference>
<keyword evidence="2 7" id="KW-0813">Transport</keyword>
<dbReference type="InterPro" id="IPR035906">
    <property type="entry name" value="MetI-like_sf"/>
</dbReference>
<dbReference type="CDD" id="cd06261">
    <property type="entry name" value="TM_PBP2"/>
    <property type="match status" value="1"/>
</dbReference>
<dbReference type="SUPFAM" id="SSF161098">
    <property type="entry name" value="MetI-like"/>
    <property type="match status" value="1"/>
</dbReference>
<feature type="transmembrane region" description="Helical" evidence="7">
    <location>
        <begin position="218"/>
        <end position="240"/>
    </location>
</feature>
<feature type="transmembrane region" description="Helical" evidence="7">
    <location>
        <begin position="32"/>
        <end position="54"/>
    </location>
</feature>
<feature type="domain" description="ABC transmembrane type-1" evidence="9">
    <location>
        <begin position="91"/>
        <end position="300"/>
    </location>
</feature>
<sequence length="310" mass="34093">MVTAAPGVAPALTPGRGGGGPRRRSRPWGIRVAPYLFLLPNMAIFGLFTIWPAINGFNISLYESPNGRVFRWVGLGNYQKILTDEEFWQVARQTAVYALAFVVLTAAFSILLAVLVDQQRRGKTFFRGVFFVPVLVSPVVVGLVWNWLLERQGGLVNTALGTSIPWLVDSSWAMVSIIVVGVWMQVGFFMLIALAGLQGIDPSIYEAARMDGASRWKQFWSMTLPLLQPSIVVIVVLSTIRGFEAFDFIYTLTGGGPTGATTLIVQYIYENGFVSPIRYGHAAAAGVILFVAIFTLTLVNWAISRRREAV</sequence>
<feature type="transmembrane region" description="Helical" evidence="7">
    <location>
        <begin position="95"/>
        <end position="116"/>
    </location>
</feature>
<evidence type="ECO:0000259" key="9">
    <source>
        <dbReference type="PROSITE" id="PS50928"/>
    </source>
</evidence>
<gene>
    <name evidence="10" type="ORF">EDD28_1599</name>
</gene>
<evidence type="ECO:0000256" key="8">
    <source>
        <dbReference type="SAM" id="MobiDB-lite"/>
    </source>
</evidence>
<comment type="caution">
    <text evidence="10">The sequence shown here is derived from an EMBL/GenBank/DDBJ whole genome shotgun (WGS) entry which is preliminary data.</text>
</comment>
<evidence type="ECO:0000313" key="11">
    <source>
        <dbReference type="Proteomes" id="UP000275356"/>
    </source>
</evidence>
<feature type="region of interest" description="Disordered" evidence="8">
    <location>
        <begin position="1"/>
        <end position="25"/>
    </location>
</feature>
<dbReference type="AlphaFoldDB" id="A0A3N2DB72"/>
<evidence type="ECO:0000256" key="5">
    <source>
        <dbReference type="ARBA" id="ARBA00022989"/>
    </source>
</evidence>
<evidence type="ECO:0000256" key="3">
    <source>
        <dbReference type="ARBA" id="ARBA00022475"/>
    </source>
</evidence>
<comment type="subcellular location">
    <subcellularLocation>
        <location evidence="1 7">Cell membrane</location>
        <topology evidence="1 7">Multi-pass membrane protein</topology>
    </subcellularLocation>
</comment>
<evidence type="ECO:0000256" key="1">
    <source>
        <dbReference type="ARBA" id="ARBA00004651"/>
    </source>
</evidence>
<keyword evidence="11" id="KW-1185">Reference proteome</keyword>
<dbReference type="GO" id="GO:0005886">
    <property type="term" value="C:plasma membrane"/>
    <property type="evidence" value="ECO:0007669"/>
    <property type="project" value="UniProtKB-SubCell"/>
</dbReference>
<dbReference type="Pfam" id="PF00528">
    <property type="entry name" value="BPD_transp_1"/>
    <property type="match status" value="1"/>
</dbReference>
<evidence type="ECO:0000256" key="6">
    <source>
        <dbReference type="ARBA" id="ARBA00023136"/>
    </source>
</evidence>
<dbReference type="PANTHER" id="PTHR30193">
    <property type="entry name" value="ABC TRANSPORTER PERMEASE PROTEIN"/>
    <property type="match status" value="1"/>
</dbReference>
<protein>
    <submittedName>
        <fullName evidence="10">Carbohydrate ABC transporter membrane protein 1 (CUT1 family)</fullName>
    </submittedName>
</protein>
<feature type="transmembrane region" description="Helical" evidence="7">
    <location>
        <begin position="279"/>
        <end position="303"/>
    </location>
</feature>
<keyword evidence="4 7" id="KW-0812">Transmembrane</keyword>
<evidence type="ECO:0000313" key="10">
    <source>
        <dbReference type="EMBL" id="ROR97006.1"/>
    </source>
</evidence>
<dbReference type="Gene3D" id="1.10.3720.10">
    <property type="entry name" value="MetI-like"/>
    <property type="match status" value="1"/>
</dbReference>
<comment type="similarity">
    <text evidence="7">Belongs to the binding-protein-dependent transport system permease family.</text>
</comment>
<keyword evidence="3" id="KW-1003">Cell membrane</keyword>
<accession>A0A3N2DB72</accession>
<dbReference type="GO" id="GO:0055085">
    <property type="term" value="P:transmembrane transport"/>
    <property type="evidence" value="ECO:0007669"/>
    <property type="project" value="InterPro"/>
</dbReference>
<keyword evidence="5 7" id="KW-1133">Transmembrane helix</keyword>
<evidence type="ECO:0000256" key="4">
    <source>
        <dbReference type="ARBA" id="ARBA00022692"/>
    </source>
</evidence>
<dbReference type="PROSITE" id="PS50928">
    <property type="entry name" value="ABC_TM1"/>
    <property type="match status" value="1"/>
</dbReference>
<evidence type="ECO:0000256" key="2">
    <source>
        <dbReference type="ARBA" id="ARBA00022448"/>
    </source>
</evidence>
<feature type="transmembrane region" description="Helical" evidence="7">
    <location>
        <begin position="128"/>
        <end position="148"/>
    </location>
</feature>
<proteinExistence type="inferred from homology"/>
<feature type="transmembrane region" description="Helical" evidence="7">
    <location>
        <begin position="172"/>
        <end position="197"/>
    </location>
</feature>
<dbReference type="Proteomes" id="UP000275356">
    <property type="component" value="Unassembled WGS sequence"/>
</dbReference>
<name>A0A3N2DB72_9MICO</name>
<organism evidence="10 11">
    <name type="scientific">Salana multivorans</name>
    <dbReference type="NCBI Taxonomy" id="120377"/>
    <lineage>
        <taxon>Bacteria</taxon>
        <taxon>Bacillati</taxon>
        <taxon>Actinomycetota</taxon>
        <taxon>Actinomycetes</taxon>
        <taxon>Micrococcales</taxon>
        <taxon>Beutenbergiaceae</taxon>
        <taxon>Salana</taxon>
    </lineage>
</organism>
<keyword evidence="6 7" id="KW-0472">Membrane</keyword>